<evidence type="ECO:0000256" key="3">
    <source>
        <dbReference type="ARBA" id="ARBA00016811"/>
    </source>
</evidence>
<evidence type="ECO:0000256" key="5">
    <source>
        <dbReference type="SAM" id="MobiDB-lite"/>
    </source>
</evidence>
<dbReference type="GO" id="GO:0016180">
    <property type="term" value="P:snRNA processing"/>
    <property type="evidence" value="ECO:0007669"/>
    <property type="project" value="InterPro"/>
</dbReference>
<evidence type="ECO:0000256" key="4">
    <source>
        <dbReference type="ARBA" id="ARBA00023242"/>
    </source>
</evidence>
<feature type="region of interest" description="Disordered" evidence="5">
    <location>
        <begin position="359"/>
        <end position="379"/>
    </location>
</feature>
<dbReference type="Pfam" id="PF21045">
    <property type="entry name" value="INT10"/>
    <property type="match status" value="2"/>
</dbReference>
<dbReference type="GO" id="GO:0032039">
    <property type="term" value="C:integrator complex"/>
    <property type="evidence" value="ECO:0007669"/>
    <property type="project" value="InterPro"/>
</dbReference>
<dbReference type="PANTHER" id="PTHR16055:SF2">
    <property type="entry name" value="INTEGRATOR COMPLEX SUBUNIT 10"/>
    <property type="match status" value="1"/>
</dbReference>
<dbReference type="InterPro" id="IPR026164">
    <property type="entry name" value="Int_cplx_su10"/>
</dbReference>
<comment type="subcellular location">
    <subcellularLocation>
        <location evidence="1">Nucleus</location>
    </subcellularLocation>
</comment>
<accession>A0A6P8YGB4</accession>
<organism evidence="7">
    <name type="scientific">Thrips palmi</name>
    <name type="common">Melon thrips</name>
    <dbReference type="NCBI Taxonomy" id="161013"/>
    <lineage>
        <taxon>Eukaryota</taxon>
        <taxon>Metazoa</taxon>
        <taxon>Ecdysozoa</taxon>
        <taxon>Arthropoda</taxon>
        <taxon>Hexapoda</taxon>
        <taxon>Insecta</taxon>
        <taxon>Pterygota</taxon>
        <taxon>Neoptera</taxon>
        <taxon>Paraneoptera</taxon>
        <taxon>Thysanoptera</taxon>
        <taxon>Terebrantia</taxon>
        <taxon>Thripoidea</taxon>
        <taxon>Thripidae</taxon>
        <taxon>Thrips</taxon>
    </lineage>
</organism>
<keyword evidence="6" id="KW-1185">Reference proteome</keyword>
<dbReference type="RefSeq" id="XP_034235950.1">
    <property type="nucleotide sequence ID" value="XM_034380059.1"/>
</dbReference>
<dbReference type="Proteomes" id="UP000515158">
    <property type="component" value="Unplaced"/>
</dbReference>
<sequence>MPVTMASVTSDSLLLSDEDYLVLRAKQAFTVDPHSAKAWMLTAKTLYPNNFAVQFEAYNIVKSAKNVKEAAKCFETLLHQFQGDTELWNEVEALTKALRSDCGDPEPTFLRAMFASLSTDAQQQLLQVTADRSKDTMEHCRLLMILLSRFPHAVAKHGPRLVDTLLSAEKHSHFQGANNCYRKLLVCELVPLMGASPIPVELPPRQLYRLMHKMIEYYVSCLMSPDSNEPDPWDKLFLGFRSIGLMLNWDMSAVFSQPWGREHYWQQLLDKNEHLHQPLDPESHEVRQHIHCTAIFFLRCLQEYMSSLQAGDHQLILLESFVMTMSDREVSEPPAKRRKGDETIPLITVDAHTLLNAGSATNASSGTASNAQNNPGRERAVSTNVVNNFTAALRCWNMVNSQEAIYRGVSKLLQVLGVDQWLAAFHQDMQLYRGDVNEMVNNLLQFEKPENQGQIQNSTTAQNNINLVRNLRLASAFFYLRQLPAAVDRALQVVSMLSCLPPGGSLSSNLLKATYSLRHIHLLPLSRTCVLQYCAHLILSALQHFVSQPTGGGATTTEIDMCVGNMLVLLQLELGDSEQPMPGALDLLGQLISHIRSRPSFSYPIFTNYIVNADILEEIMHLATKQDSPVAFEIAPPSSTQLTSQRRISTRGVDKGAKEDFKSAMRRQMARSSEPLEPLLIKFLTNEQDYVKRLLWPQSKAYAPRI</sequence>
<protein>
    <recommendedName>
        <fullName evidence="3">Integrator complex subunit 10</fullName>
    </recommendedName>
</protein>
<evidence type="ECO:0000313" key="6">
    <source>
        <dbReference type="Proteomes" id="UP000515158"/>
    </source>
</evidence>
<dbReference type="PRINTS" id="PR02106">
    <property type="entry name" value="INTSUBUNIT10"/>
</dbReference>
<proteinExistence type="inferred from homology"/>
<dbReference type="CTD" id="55174"/>
<dbReference type="AlphaFoldDB" id="A0A6P8YGB4"/>
<evidence type="ECO:0000313" key="7">
    <source>
        <dbReference type="RefSeq" id="XP_034235950.1"/>
    </source>
</evidence>
<keyword evidence="4" id="KW-0539">Nucleus</keyword>
<evidence type="ECO:0000256" key="2">
    <source>
        <dbReference type="ARBA" id="ARBA00010391"/>
    </source>
</evidence>
<reference evidence="7" key="1">
    <citation type="submission" date="2025-08" db="UniProtKB">
        <authorList>
            <consortium name="RefSeq"/>
        </authorList>
    </citation>
    <scope>IDENTIFICATION</scope>
    <source>
        <tissue evidence="7">Total insect</tissue>
    </source>
</reference>
<comment type="similarity">
    <text evidence="2">Belongs to the Integrator subunit 10 family.</text>
</comment>
<gene>
    <name evidence="7" type="primary">LOC117642161</name>
</gene>
<evidence type="ECO:0000256" key="1">
    <source>
        <dbReference type="ARBA" id="ARBA00004123"/>
    </source>
</evidence>
<dbReference type="OrthoDB" id="18145at2759"/>
<feature type="compositionally biased region" description="Low complexity" evidence="5">
    <location>
        <begin position="359"/>
        <end position="374"/>
    </location>
</feature>
<name>A0A6P8YGB4_THRPL</name>
<dbReference type="PANTHER" id="PTHR16055">
    <property type="entry name" value="INTEGRATOR COMPLEX SUBUNIT 10"/>
    <property type="match status" value="1"/>
</dbReference>
<dbReference type="GeneID" id="117642161"/>